<reference evidence="10 11" key="1">
    <citation type="submission" date="2019-03" db="EMBL/GenBank/DDBJ databases">
        <title>Bacillus niacini sp. nov. a Nicotinate-Metabolizing Mesophile Isolated from Soil.</title>
        <authorList>
            <person name="Zhang G."/>
        </authorList>
    </citation>
    <scope>NUCLEOTIDE SEQUENCE [LARGE SCALE GENOMIC DNA]</scope>
    <source>
        <strain evidence="10 11">WN066</strain>
    </source>
</reference>
<evidence type="ECO:0000256" key="1">
    <source>
        <dbReference type="ARBA" id="ARBA00001917"/>
    </source>
</evidence>
<evidence type="ECO:0000313" key="12">
    <source>
        <dbReference type="Proteomes" id="UP001178888"/>
    </source>
</evidence>
<dbReference type="RefSeq" id="WP_133337880.1">
    <property type="nucleotide sequence ID" value="NZ_JAVGVR010000001.1"/>
</dbReference>
<dbReference type="CDD" id="cd02135">
    <property type="entry name" value="YdjA-like"/>
    <property type="match status" value="1"/>
</dbReference>
<keyword evidence="7" id="KW-0520">NAD</keyword>
<evidence type="ECO:0000313" key="11">
    <source>
        <dbReference type="Proteomes" id="UP000295132"/>
    </source>
</evidence>
<dbReference type="Pfam" id="PF00881">
    <property type="entry name" value="Nitroreductase"/>
    <property type="match status" value="1"/>
</dbReference>
<dbReference type="InterPro" id="IPR026021">
    <property type="entry name" value="YdjA-like"/>
</dbReference>
<dbReference type="GO" id="GO:0016491">
    <property type="term" value="F:oxidoreductase activity"/>
    <property type="evidence" value="ECO:0007669"/>
    <property type="project" value="UniProtKB-KW"/>
</dbReference>
<dbReference type="Proteomes" id="UP001178888">
    <property type="component" value="Unassembled WGS sequence"/>
</dbReference>
<gene>
    <name evidence="10" type="ORF">E2K98_21730</name>
    <name evidence="9" type="ORF">RCG21_23105</name>
</gene>
<dbReference type="Proteomes" id="UP000295132">
    <property type="component" value="Unassembled WGS sequence"/>
</dbReference>
<comment type="caution">
    <text evidence="10">The sequence shown here is derived from an EMBL/GenBank/DDBJ whole genome shotgun (WGS) entry which is preliminary data.</text>
</comment>
<evidence type="ECO:0000259" key="8">
    <source>
        <dbReference type="Pfam" id="PF00881"/>
    </source>
</evidence>
<dbReference type="InterPro" id="IPR052530">
    <property type="entry name" value="NAD(P)H_nitroreductase"/>
</dbReference>
<dbReference type="EMBL" id="JAVGVR010000001">
    <property type="protein sequence ID" value="MDQ6599186.1"/>
    <property type="molecule type" value="Genomic_DNA"/>
</dbReference>
<keyword evidence="5" id="KW-0521">NADP</keyword>
<evidence type="ECO:0000313" key="9">
    <source>
        <dbReference type="EMBL" id="MDQ6599186.1"/>
    </source>
</evidence>
<evidence type="ECO:0000256" key="4">
    <source>
        <dbReference type="ARBA" id="ARBA00022643"/>
    </source>
</evidence>
<evidence type="ECO:0000313" key="10">
    <source>
        <dbReference type="EMBL" id="TDK58833.1"/>
    </source>
</evidence>
<keyword evidence="4" id="KW-0288">FMN</keyword>
<comment type="similarity">
    <text evidence="2">Belongs to the nitroreductase family.</text>
</comment>
<dbReference type="InterPro" id="IPR029479">
    <property type="entry name" value="Nitroreductase"/>
</dbReference>
<dbReference type="SUPFAM" id="SSF55469">
    <property type="entry name" value="FMN-dependent nitroreductase-like"/>
    <property type="match status" value="1"/>
</dbReference>
<evidence type="ECO:0000256" key="5">
    <source>
        <dbReference type="ARBA" id="ARBA00022857"/>
    </source>
</evidence>
<evidence type="ECO:0000256" key="2">
    <source>
        <dbReference type="ARBA" id="ARBA00007118"/>
    </source>
</evidence>
<keyword evidence="3" id="KW-0285">Flavoprotein</keyword>
<dbReference type="InterPro" id="IPR000415">
    <property type="entry name" value="Nitroreductase-like"/>
</dbReference>
<dbReference type="Gene3D" id="3.40.109.10">
    <property type="entry name" value="NADH Oxidase"/>
    <property type="match status" value="1"/>
</dbReference>
<dbReference type="EMBL" id="SMYO01000011">
    <property type="protein sequence ID" value="TDK58833.1"/>
    <property type="molecule type" value="Genomic_DNA"/>
</dbReference>
<keyword evidence="6" id="KW-0560">Oxidoreductase</keyword>
<dbReference type="PANTHER" id="PTHR43821:SF1">
    <property type="entry name" value="NAD(P)H NITROREDUCTASE YDJA-RELATED"/>
    <property type="match status" value="1"/>
</dbReference>
<evidence type="ECO:0000256" key="3">
    <source>
        <dbReference type="ARBA" id="ARBA00022630"/>
    </source>
</evidence>
<reference evidence="9" key="2">
    <citation type="submission" date="2023-08" db="EMBL/GenBank/DDBJ databases">
        <title>Nitrogen cycling bacteria in agricultural field soils.</title>
        <authorList>
            <person name="Jang J."/>
        </authorList>
    </citation>
    <scope>NUCLEOTIDE SEQUENCE</scope>
    <source>
        <strain evidence="9">PS3-36</strain>
    </source>
</reference>
<dbReference type="PANTHER" id="PTHR43821">
    <property type="entry name" value="NAD(P)H NITROREDUCTASE YDJA-RELATED"/>
    <property type="match status" value="1"/>
</dbReference>
<accession>A0A4R5VLC2</accession>
<evidence type="ECO:0000256" key="6">
    <source>
        <dbReference type="ARBA" id="ARBA00023002"/>
    </source>
</evidence>
<organism evidence="10 11">
    <name type="scientific">Bacillus salipaludis</name>
    <dbReference type="NCBI Taxonomy" id="2547811"/>
    <lineage>
        <taxon>Bacteria</taxon>
        <taxon>Bacillati</taxon>
        <taxon>Bacillota</taxon>
        <taxon>Bacilli</taxon>
        <taxon>Bacillales</taxon>
        <taxon>Bacillaceae</taxon>
        <taxon>Bacillus</taxon>
    </lineage>
</organism>
<feature type="domain" description="Nitroreductase" evidence="8">
    <location>
        <begin position="56"/>
        <end position="140"/>
    </location>
</feature>
<sequence>MSILETIKSRRTIKKFKTDPVHSEKLMTWLEAAAMAPNHRMTEPWEVYFIGQETRAKLNHKTNFGNAPVLMAVLSKHGATALETEENALATACFVQNFNLAAWEEGVGTFWSSIAAAANKREILGVPEGYDVIGVFGVGYPEEISEPKPRTPMQNKLKELP</sequence>
<evidence type="ECO:0000256" key="7">
    <source>
        <dbReference type="ARBA" id="ARBA00023027"/>
    </source>
</evidence>
<keyword evidence="12" id="KW-1185">Reference proteome</keyword>
<comment type="cofactor">
    <cofactor evidence="1">
        <name>FMN</name>
        <dbReference type="ChEBI" id="CHEBI:58210"/>
    </cofactor>
</comment>
<name>A0A4R5VLC2_9BACI</name>
<proteinExistence type="inferred from homology"/>
<dbReference type="AlphaFoldDB" id="A0A4R5VLC2"/>
<protein>
    <submittedName>
        <fullName evidence="10">Nitroreductase</fullName>
    </submittedName>
</protein>